<reference evidence="1" key="1">
    <citation type="submission" date="2018-02" db="EMBL/GenBank/DDBJ databases">
        <title>Rhizophora mucronata_Transcriptome.</title>
        <authorList>
            <person name="Meera S.P."/>
            <person name="Sreeshan A."/>
            <person name="Augustine A."/>
        </authorList>
    </citation>
    <scope>NUCLEOTIDE SEQUENCE</scope>
    <source>
        <tissue evidence="1">Leaf</tissue>
    </source>
</reference>
<dbReference type="AlphaFoldDB" id="A0A2P2PBK4"/>
<accession>A0A2P2PBK4</accession>
<evidence type="ECO:0000313" key="1">
    <source>
        <dbReference type="EMBL" id="MBX52138.1"/>
    </source>
</evidence>
<proteinExistence type="predicted"/>
<protein>
    <submittedName>
        <fullName evidence="1">Uncharacterized protein</fullName>
    </submittedName>
</protein>
<organism evidence="1">
    <name type="scientific">Rhizophora mucronata</name>
    <name type="common">Asiatic mangrove</name>
    <dbReference type="NCBI Taxonomy" id="61149"/>
    <lineage>
        <taxon>Eukaryota</taxon>
        <taxon>Viridiplantae</taxon>
        <taxon>Streptophyta</taxon>
        <taxon>Embryophyta</taxon>
        <taxon>Tracheophyta</taxon>
        <taxon>Spermatophyta</taxon>
        <taxon>Magnoliopsida</taxon>
        <taxon>eudicotyledons</taxon>
        <taxon>Gunneridae</taxon>
        <taxon>Pentapetalae</taxon>
        <taxon>rosids</taxon>
        <taxon>fabids</taxon>
        <taxon>Malpighiales</taxon>
        <taxon>Rhizophoraceae</taxon>
        <taxon>Rhizophora</taxon>
    </lineage>
</organism>
<sequence length="23" mass="2685">MLRFPVAKVEFRSSESSKKKTTK</sequence>
<dbReference type="EMBL" id="GGEC01071654">
    <property type="protein sequence ID" value="MBX52138.1"/>
    <property type="molecule type" value="Transcribed_RNA"/>
</dbReference>
<name>A0A2P2PBK4_RHIMU</name>